<feature type="non-terminal residue" evidence="1">
    <location>
        <position position="70"/>
    </location>
</feature>
<proteinExistence type="predicted"/>
<evidence type="ECO:0000313" key="2">
    <source>
        <dbReference type="Proteomes" id="UP000018840"/>
    </source>
</evidence>
<dbReference type="EMBL" id="AZMC01000350">
    <property type="protein sequence ID" value="ETI84802.1"/>
    <property type="molecule type" value="Genomic_DNA"/>
</dbReference>
<comment type="caution">
    <text evidence="1">The sequence shown here is derived from an EMBL/GenBank/DDBJ whole genome shotgun (WGS) entry which is preliminary data.</text>
</comment>
<dbReference type="Proteomes" id="UP000018840">
    <property type="component" value="Unassembled WGS sequence"/>
</dbReference>
<dbReference type="AlphaFoldDB" id="W1TT43"/>
<gene>
    <name evidence="1" type="ORF">Q612_NSC00350G0002</name>
</gene>
<protein>
    <submittedName>
        <fullName evidence="1">Uncharacterized protein</fullName>
    </submittedName>
</protein>
<accession>W1TT43</accession>
<evidence type="ECO:0000313" key="1">
    <source>
        <dbReference type="EMBL" id="ETI84802.1"/>
    </source>
</evidence>
<organism evidence="1 2">
    <name type="scientific">Negativicoccus succinicivorans DORA_17_25</name>
    <dbReference type="NCBI Taxonomy" id="1403945"/>
    <lineage>
        <taxon>Bacteria</taxon>
        <taxon>Bacillati</taxon>
        <taxon>Bacillota</taxon>
        <taxon>Negativicutes</taxon>
        <taxon>Veillonellales</taxon>
        <taxon>Veillonellaceae</taxon>
        <taxon>Negativicoccus</taxon>
    </lineage>
</organism>
<name>W1TT43_9FIRM</name>
<reference evidence="1 2" key="1">
    <citation type="submission" date="2013-12" db="EMBL/GenBank/DDBJ databases">
        <title>A Varibaculum cambriense genome reconstructed from a premature infant gut community with otherwise low bacterial novelty that shifts toward anaerobic metabolism during the third week of life.</title>
        <authorList>
            <person name="Brown C.T."/>
            <person name="Sharon I."/>
            <person name="Thomas B.C."/>
            <person name="Castelle C.J."/>
            <person name="Morowitz M.J."/>
            <person name="Banfield J.F."/>
        </authorList>
    </citation>
    <scope>NUCLEOTIDE SEQUENCE [LARGE SCALE GENOMIC DNA]</scope>
    <source>
        <strain evidence="2">DORA_17_25</strain>
    </source>
</reference>
<sequence length="70" mass="7491">MSKRLYALLIAAAVLVVAVTGWGVWSMQHREKPQPPAASVPVQLHADVPKDTSIALILTLSSDPGQGSEW</sequence>